<feature type="chain" id="PRO_5010349865" evidence="2">
    <location>
        <begin position="17"/>
        <end position="157"/>
    </location>
</feature>
<organism evidence="3 4">
    <name type="scientific">Salmo salar</name>
    <name type="common">Atlantic salmon</name>
    <dbReference type="NCBI Taxonomy" id="8030"/>
    <lineage>
        <taxon>Eukaryota</taxon>
        <taxon>Metazoa</taxon>
        <taxon>Chordata</taxon>
        <taxon>Craniata</taxon>
        <taxon>Vertebrata</taxon>
        <taxon>Euteleostomi</taxon>
        <taxon>Actinopterygii</taxon>
        <taxon>Neopterygii</taxon>
        <taxon>Teleostei</taxon>
        <taxon>Protacanthopterygii</taxon>
        <taxon>Salmoniformes</taxon>
        <taxon>Salmonidae</taxon>
        <taxon>Salmoninae</taxon>
        <taxon>Salmo</taxon>
    </lineage>
</organism>
<dbReference type="PANTHER" id="PTHR15570:SF2">
    <property type="entry name" value="G0_G1 SWITCH PROTEIN 2"/>
    <property type="match status" value="1"/>
</dbReference>
<feature type="signal peptide" evidence="2">
    <location>
        <begin position="1"/>
        <end position="16"/>
    </location>
</feature>
<evidence type="ECO:0000313" key="3">
    <source>
        <dbReference type="Proteomes" id="UP001652741"/>
    </source>
</evidence>
<gene>
    <name evidence="4" type="primary">LOC106572624</name>
</gene>
<keyword evidence="1" id="KW-1133">Transmembrane helix</keyword>
<keyword evidence="1" id="KW-0812">Transmembrane</keyword>
<dbReference type="RefSeq" id="XP_014002444.1">
    <property type="nucleotide sequence ID" value="XM_014146969.2"/>
</dbReference>
<dbReference type="OrthoDB" id="9373743at2759"/>
<feature type="transmembrane region" description="Helical" evidence="1">
    <location>
        <begin position="71"/>
        <end position="88"/>
    </location>
</feature>
<dbReference type="PaxDb" id="8030-ENSSSAP00000051105"/>
<sequence>MWELTWISLCIKPSTSHCIFVCGCSTKTKSKEIIEQVPIQTQLKTMETMNEIIPFAKEILSQRPSRGMMKVYLLGSTLALFGVVGGLVEKVCMPFCEQEPLDEEIMKLITEEKKRQMLEPEIITDEPDVVDELQTEIDAKKPLESRQRRASIRSHAC</sequence>
<evidence type="ECO:0000313" key="4">
    <source>
        <dbReference type="RefSeq" id="XP_014002444.1"/>
    </source>
</evidence>
<evidence type="ECO:0000256" key="2">
    <source>
        <dbReference type="SAM" id="SignalP"/>
    </source>
</evidence>
<dbReference type="KEGG" id="sasa:106572624"/>
<reference evidence="4" key="1">
    <citation type="submission" date="2025-08" db="UniProtKB">
        <authorList>
            <consortium name="RefSeq"/>
        </authorList>
    </citation>
    <scope>IDENTIFICATION</scope>
</reference>
<evidence type="ECO:0000256" key="1">
    <source>
        <dbReference type="SAM" id="Phobius"/>
    </source>
</evidence>
<proteinExistence type="predicted"/>
<dbReference type="InterPro" id="IPR016821">
    <property type="entry name" value="G0S2"/>
</dbReference>
<dbReference type="Pfam" id="PF15103">
    <property type="entry name" value="G0-G1_switch_2"/>
    <property type="match status" value="1"/>
</dbReference>
<protein>
    <submittedName>
        <fullName evidence="4">G0/G1 switch protein 2</fullName>
    </submittedName>
</protein>
<accession>A0A1S3MH89</accession>
<dbReference type="PANTHER" id="PTHR15570">
    <property type="entry name" value="G0/G1 SWITCH PROTEIN 2"/>
    <property type="match status" value="1"/>
</dbReference>
<keyword evidence="2" id="KW-0732">Signal</keyword>
<keyword evidence="1" id="KW-0472">Membrane</keyword>
<keyword evidence="3" id="KW-1185">Reference proteome</keyword>
<name>A0A1S3MH89_SALSA</name>
<dbReference type="STRING" id="8030.ENSSSAP00000051105"/>
<dbReference type="AlphaFoldDB" id="A0A1S3MH89"/>
<dbReference type="Proteomes" id="UP001652741">
    <property type="component" value="Chromosome ssa15"/>
</dbReference>
<dbReference type="GeneID" id="106572624"/>